<dbReference type="Gene3D" id="2.30.30.290">
    <property type="entry name" value="YopX-like domains"/>
    <property type="match status" value="1"/>
</dbReference>
<sequence length="117" mass="13352">MNVREIKFRGWYGNKIGMLEPSFNGNINEIFAEENGVYMQYTGLKDKNGKEIYEGDVVDTTYDGKSFVGIVVYDVSELDFKATNGNENYGSNFQYLTCCEEVEVIGNIYEDKHLINS</sequence>
<protein>
    <recommendedName>
        <fullName evidence="1">YopX protein domain-containing protein</fullName>
    </recommendedName>
</protein>
<proteinExistence type="predicted"/>
<feature type="domain" description="YopX protein" evidence="1">
    <location>
        <begin position="32"/>
        <end position="115"/>
    </location>
</feature>
<dbReference type="EMBL" id="CP071709">
    <property type="protein sequence ID" value="QVY60951.1"/>
    <property type="molecule type" value="Genomic_DNA"/>
</dbReference>
<reference evidence="2 3" key="1">
    <citation type="submission" date="2021-03" db="EMBL/GenBank/DDBJ databases">
        <title>The first data on the complete genome of the tetrodotoxin-producing bacterium.</title>
        <authorList>
            <person name="Melnikova D.I."/>
            <person name="Nijland R."/>
            <person name="Magarlamov T.Y."/>
        </authorList>
    </citation>
    <scope>NUCLEOTIDE SEQUENCE [LARGE SCALE GENOMIC DNA]</scope>
    <source>
        <strain evidence="2 3">1839</strain>
    </source>
</reference>
<dbReference type="NCBIfam" id="TIGR01671">
    <property type="entry name" value="phage_TIGR01671"/>
    <property type="match status" value="1"/>
</dbReference>
<name>A0ABX8F944_9BACI</name>
<accession>A0ABX8F944</accession>
<gene>
    <name evidence="2" type="ORF">J1899_18570</name>
</gene>
<evidence type="ECO:0000313" key="2">
    <source>
        <dbReference type="EMBL" id="QVY60951.1"/>
    </source>
</evidence>
<dbReference type="InterPro" id="IPR010024">
    <property type="entry name" value="CHP16711"/>
</dbReference>
<dbReference type="Proteomes" id="UP000679247">
    <property type="component" value="Chromosome"/>
</dbReference>
<evidence type="ECO:0000259" key="1">
    <source>
        <dbReference type="Pfam" id="PF09643"/>
    </source>
</evidence>
<dbReference type="Pfam" id="PF09643">
    <property type="entry name" value="YopX"/>
    <property type="match status" value="1"/>
</dbReference>
<dbReference type="InterPro" id="IPR019096">
    <property type="entry name" value="YopX_protein"/>
</dbReference>
<organism evidence="2 3">
    <name type="scientific">Cytobacillus gottheilii</name>
    <dbReference type="NCBI Taxonomy" id="859144"/>
    <lineage>
        <taxon>Bacteria</taxon>
        <taxon>Bacillati</taxon>
        <taxon>Bacillota</taxon>
        <taxon>Bacilli</taxon>
        <taxon>Bacillales</taxon>
        <taxon>Bacillaceae</taxon>
        <taxon>Cytobacillus</taxon>
    </lineage>
</organism>
<dbReference type="SUPFAM" id="SSF159006">
    <property type="entry name" value="YopX-like"/>
    <property type="match status" value="1"/>
</dbReference>
<keyword evidence="3" id="KW-1185">Reference proteome</keyword>
<dbReference type="InterPro" id="IPR023385">
    <property type="entry name" value="YopX-like_C"/>
</dbReference>
<evidence type="ECO:0000313" key="3">
    <source>
        <dbReference type="Proteomes" id="UP000679247"/>
    </source>
</evidence>